<reference evidence="1 2" key="1">
    <citation type="submission" date="2023-03" db="EMBL/GenBank/DDBJ databases">
        <title>Genome sequence of Lichtheimia ornata CBS 291.66.</title>
        <authorList>
            <person name="Mohabir J.T."/>
            <person name="Shea T.P."/>
            <person name="Kurbessoian T."/>
            <person name="Berby B."/>
            <person name="Fontaine J."/>
            <person name="Livny J."/>
            <person name="Gnirke A."/>
            <person name="Stajich J.E."/>
            <person name="Cuomo C.A."/>
        </authorList>
    </citation>
    <scope>NUCLEOTIDE SEQUENCE [LARGE SCALE GENOMIC DNA]</scope>
    <source>
        <strain evidence="1">CBS 291.66</strain>
    </source>
</reference>
<dbReference type="EMBL" id="JARTCD010000099">
    <property type="protein sequence ID" value="KAJ8652610.1"/>
    <property type="molecule type" value="Genomic_DNA"/>
</dbReference>
<dbReference type="SUPFAM" id="SSF48452">
    <property type="entry name" value="TPR-like"/>
    <property type="match status" value="1"/>
</dbReference>
<dbReference type="AlphaFoldDB" id="A0AAD7XSD1"/>
<dbReference type="Gene3D" id="3.80.10.10">
    <property type="entry name" value="Ribonuclease Inhibitor"/>
    <property type="match status" value="1"/>
</dbReference>
<evidence type="ECO:0000313" key="2">
    <source>
        <dbReference type="Proteomes" id="UP001234581"/>
    </source>
</evidence>
<dbReference type="Gene3D" id="1.25.40.10">
    <property type="entry name" value="Tetratricopeptide repeat domain"/>
    <property type="match status" value="1"/>
</dbReference>
<comment type="caution">
    <text evidence="1">The sequence shown here is derived from an EMBL/GenBank/DDBJ whole genome shotgun (WGS) entry which is preliminary data.</text>
</comment>
<gene>
    <name evidence="1" type="ORF">O0I10_011756</name>
</gene>
<dbReference type="RefSeq" id="XP_058337524.1">
    <property type="nucleotide sequence ID" value="XM_058491719.1"/>
</dbReference>
<sequence length="662" mass="75627">MQDLFWVNLCQPIPLIATHHECDSIVTESTLRIRECLTRLTTLLEERSFALLKCAQFDTALRDTNAILKLDPTLALGYLLKGKLYSYHGQQRKAIQVFDQGLTMAGGMDDDEQQHYQQLLKARADAEMMQQKGMDFISKLPLDVVSTSIVPLLMDDVIWSQRKPCPYLQVSRSWRDRFGRGKLCYHIYGSNPSPTQVVSLSNSVQSLVIDNYNPQVGFHFSRQLSALRRLWISGISPRNQSYFLVSLSRIGTSLGDLEISLTQGTMLNVGDIMAQCPHLSRLITYGVANGDLISTLHPYPHFTQPISSLVSLELRALRTPVNHQYAISLLQYYPSLQSLVLYPCRDSRFLQMIYQHCSSLQHLVISTQSRMTILPQPLQHQDNQHGLRSLCIQDENGQYYNMEDIRQCMMTHSLTLESVTIMVGTRREDLDPPPAVQFPRLRHLHCSLGTSGGPPLFGWWIPYHAPNLEHVVLKNTFWRSPELLEALCNMSQIRSLALHATHGAIPPLLRLIEAMGRHGCLEELVLSTESPFITYTTMIHAIGKLTHLKRLTLGKGMIPSKLEESNYMMFHLVTHCHHLCELDIQARMQNLDMYLLVLSTLDHLERIAFLGVDVSTSGIKALARFSRLRHLTLYGFEQPELQHELERLQQTHPMLNISWRYL</sequence>
<name>A0AAD7XSD1_9FUNG</name>
<accession>A0AAD7XSD1</accession>
<dbReference type="InterPro" id="IPR011990">
    <property type="entry name" value="TPR-like_helical_dom_sf"/>
</dbReference>
<protein>
    <submittedName>
        <fullName evidence="1">Uncharacterized protein</fullName>
    </submittedName>
</protein>
<dbReference type="InterPro" id="IPR032675">
    <property type="entry name" value="LRR_dom_sf"/>
</dbReference>
<dbReference type="SUPFAM" id="SSF52047">
    <property type="entry name" value="RNI-like"/>
    <property type="match status" value="2"/>
</dbReference>
<proteinExistence type="predicted"/>
<dbReference type="GeneID" id="83219155"/>
<organism evidence="1 2">
    <name type="scientific">Lichtheimia ornata</name>
    <dbReference type="NCBI Taxonomy" id="688661"/>
    <lineage>
        <taxon>Eukaryota</taxon>
        <taxon>Fungi</taxon>
        <taxon>Fungi incertae sedis</taxon>
        <taxon>Mucoromycota</taxon>
        <taxon>Mucoromycotina</taxon>
        <taxon>Mucoromycetes</taxon>
        <taxon>Mucorales</taxon>
        <taxon>Lichtheimiaceae</taxon>
        <taxon>Lichtheimia</taxon>
    </lineage>
</organism>
<evidence type="ECO:0000313" key="1">
    <source>
        <dbReference type="EMBL" id="KAJ8652610.1"/>
    </source>
</evidence>
<dbReference type="Proteomes" id="UP001234581">
    <property type="component" value="Unassembled WGS sequence"/>
</dbReference>
<keyword evidence="2" id="KW-1185">Reference proteome</keyword>